<protein>
    <submittedName>
        <fullName evidence="1">Uncharacterized protein</fullName>
    </submittedName>
</protein>
<dbReference type="EMBL" id="KN838630">
    <property type="protein sequence ID" value="KIK00222.1"/>
    <property type="molecule type" value="Genomic_DNA"/>
</dbReference>
<gene>
    <name evidence="1" type="ORF">K443DRAFT_679312</name>
</gene>
<dbReference type="STRING" id="1095629.A0A0C9XR85"/>
<reference evidence="1 2" key="1">
    <citation type="submission" date="2014-04" db="EMBL/GenBank/DDBJ databases">
        <authorList>
            <consortium name="DOE Joint Genome Institute"/>
            <person name="Kuo A."/>
            <person name="Kohler A."/>
            <person name="Nagy L.G."/>
            <person name="Floudas D."/>
            <person name="Copeland A."/>
            <person name="Barry K.W."/>
            <person name="Cichocki N."/>
            <person name="Veneault-Fourrey C."/>
            <person name="LaButti K."/>
            <person name="Lindquist E.A."/>
            <person name="Lipzen A."/>
            <person name="Lundell T."/>
            <person name="Morin E."/>
            <person name="Murat C."/>
            <person name="Sun H."/>
            <person name="Tunlid A."/>
            <person name="Henrissat B."/>
            <person name="Grigoriev I.V."/>
            <person name="Hibbett D.S."/>
            <person name="Martin F."/>
            <person name="Nordberg H.P."/>
            <person name="Cantor M.N."/>
            <person name="Hua S.X."/>
        </authorList>
    </citation>
    <scope>NUCLEOTIDE SEQUENCE [LARGE SCALE GENOMIC DNA]</scope>
    <source>
        <strain evidence="1 2">LaAM-08-1</strain>
    </source>
</reference>
<evidence type="ECO:0000313" key="2">
    <source>
        <dbReference type="Proteomes" id="UP000054477"/>
    </source>
</evidence>
<proteinExistence type="predicted"/>
<dbReference type="HOGENOM" id="CLU_024649_1_0_1"/>
<keyword evidence="2" id="KW-1185">Reference proteome</keyword>
<dbReference type="SUPFAM" id="SSF52047">
    <property type="entry name" value="RNI-like"/>
    <property type="match status" value="1"/>
</dbReference>
<dbReference type="Proteomes" id="UP000054477">
    <property type="component" value="Unassembled WGS sequence"/>
</dbReference>
<name>A0A0C9XR85_9AGAR</name>
<accession>A0A0C9XR85</accession>
<reference evidence="2" key="2">
    <citation type="submission" date="2015-01" db="EMBL/GenBank/DDBJ databases">
        <title>Evolutionary Origins and Diversification of the Mycorrhizal Mutualists.</title>
        <authorList>
            <consortium name="DOE Joint Genome Institute"/>
            <consortium name="Mycorrhizal Genomics Consortium"/>
            <person name="Kohler A."/>
            <person name="Kuo A."/>
            <person name="Nagy L.G."/>
            <person name="Floudas D."/>
            <person name="Copeland A."/>
            <person name="Barry K.W."/>
            <person name="Cichocki N."/>
            <person name="Veneault-Fourrey C."/>
            <person name="LaButti K."/>
            <person name="Lindquist E.A."/>
            <person name="Lipzen A."/>
            <person name="Lundell T."/>
            <person name="Morin E."/>
            <person name="Murat C."/>
            <person name="Riley R."/>
            <person name="Ohm R."/>
            <person name="Sun H."/>
            <person name="Tunlid A."/>
            <person name="Henrissat B."/>
            <person name="Grigoriev I.V."/>
            <person name="Hibbett D.S."/>
            <person name="Martin F."/>
        </authorList>
    </citation>
    <scope>NUCLEOTIDE SEQUENCE [LARGE SCALE GENOMIC DNA]</scope>
    <source>
        <strain evidence="2">LaAM-08-1</strain>
    </source>
</reference>
<organism evidence="1 2">
    <name type="scientific">Laccaria amethystina LaAM-08-1</name>
    <dbReference type="NCBI Taxonomy" id="1095629"/>
    <lineage>
        <taxon>Eukaryota</taxon>
        <taxon>Fungi</taxon>
        <taxon>Dikarya</taxon>
        <taxon>Basidiomycota</taxon>
        <taxon>Agaricomycotina</taxon>
        <taxon>Agaricomycetes</taxon>
        <taxon>Agaricomycetidae</taxon>
        <taxon>Agaricales</taxon>
        <taxon>Agaricineae</taxon>
        <taxon>Hydnangiaceae</taxon>
        <taxon>Laccaria</taxon>
    </lineage>
</organism>
<evidence type="ECO:0000313" key="1">
    <source>
        <dbReference type="EMBL" id="KIK00222.1"/>
    </source>
</evidence>
<dbReference type="AlphaFoldDB" id="A0A0C9XR85"/>
<dbReference type="Gene3D" id="3.80.10.10">
    <property type="entry name" value="Ribonuclease Inhibitor"/>
    <property type="match status" value="1"/>
</dbReference>
<dbReference type="OrthoDB" id="2870744at2759"/>
<sequence length="583" mass="65247">MSISKEFRLLESGYSAYHSPVSWVPGDLLIEVALFLESRKDVLNFCLTSNYIFSNVSSVLYEKVVLKSAEQCTWTLGMLARRVDVARHVRELIISLSKTLVSAIDNATASSAVRKVAGAMRLDALAKFCWDAEESPYHDDMWFALRMGCPQLRYVGTSVGSILPNPNSHLYDFVDLLGFSLTLKNGFYESHLDMFLDEDQPIFQRIWDMLTGHCPNLEELGVEGSSSVPTDIHCLVGGRWPTLKKLSLGDVCWDWFPRSSSPGEKRPFIAFLEAHEYLESISLSRHTIQPIHLSTLSPESLSGVTSFSGTHQQLQALPHLHSSLKSVTFRDPVETREVSAITVASLLRDITSLTELKVSFTLHSMYDSGNLLRSLVQACPNLRHFDLTCEHKPSFHLDAFTKVIRGLPKLRTFSLSIVKYPGDETLASGAVRIARCNPRLQQFSLAFLPPVYPAPLPFSLSFPSFPFPSRESGSFEILCDQYGLPLNLTVHENRQTIWPWGLGVSTWTKEYVKDLRPLSSPGRRKQGVRGFMNLIFEKSSAGEEMRMIIFCGFLVCLAAWGFTGEGGRAIAQVRASHRSVILA</sequence>
<dbReference type="InterPro" id="IPR032675">
    <property type="entry name" value="LRR_dom_sf"/>
</dbReference>